<organism evidence="1 2">
    <name type="scientific">Taklimakanibacter albus</name>
    <dbReference type="NCBI Taxonomy" id="2800327"/>
    <lineage>
        <taxon>Bacteria</taxon>
        <taxon>Pseudomonadati</taxon>
        <taxon>Pseudomonadota</taxon>
        <taxon>Alphaproteobacteria</taxon>
        <taxon>Hyphomicrobiales</taxon>
        <taxon>Aestuariivirgaceae</taxon>
        <taxon>Taklimakanibacter</taxon>
    </lineage>
</organism>
<reference evidence="1" key="1">
    <citation type="submission" date="2021-01" db="EMBL/GenBank/DDBJ databases">
        <authorList>
            <person name="Sun Q."/>
        </authorList>
    </citation>
    <scope>NUCLEOTIDE SEQUENCE</scope>
    <source>
        <strain evidence="1">YIM B02566</strain>
    </source>
</reference>
<comment type="caution">
    <text evidence="1">The sequence shown here is derived from an EMBL/GenBank/DDBJ whole genome shotgun (WGS) entry which is preliminary data.</text>
</comment>
<accession>A0ACC5R1B2</accession>
<name>A0ACC5R1B2_9HYPH</name>
<protein>
    <submittedName>
        <fullName evidence="1">Uncharacterized protein</fullName>
    </submittedName>
</protein>
<gene>
    <name evidence="1" type="ORF">JHL16_08690</name>
</gene>
<keyword evidence="2" id="KW-1185">Reference proteome</keyword>
<evidence type="ECO:0000313" key="2">
    <source>
        <dbReference type="Proteomes" id="UP000616151"/>
    </source>
</evidence>
<dbReference type="Proteomes" id="UP000616151">
    <property type="component" value="Unassembled WGS sequence"/>
</dbReference>
<dbReference type="EMBL" id="JAENHL010000006">
    <property type="protein sequence ID" value="MBK1866425.1"/>
    <property type="molecule type" value="Genomic_DNA"/>
</dbReference>
<sequence length="113" mass="12535">MPQYLVAIHHPDDYDPFAAEDEAMHRDIDVLNDEMKAAGVTVFVGGLQPARRARSIRAKSDGKVIVTDGPYLETKEHIGGFWVLDVADLDEAVAWGRKATIACRAPVEVRPFF</sequence>
<evidence type="ECO:0000313" key="1">
    <source>
        <dbReference type="EMBL" id="MBK1866425.1"/>
    </source>
</evidence>
<proteinExistence type="predicted"/>